<evidence type="ECO:0000256" key="3">
    <source>
        <dbReference type="PIRSR" id="PIRSR000390-2"/>
    </source>
</evidence>
<evidence type="ECO:0000256" key="2">
    <source>
        <dbReference type="PIRSR" id="PIRSR000390-1"/>
    </source>
</evidence>
<dbReference type="InterPro" id="IPR000653">
    <property type="entry name" value="DegT/StrS_aminotransferase"/>
</dbReference>
<dbReference type="AlphaFoldDB" id="A0A1G8Z9X2"/>
<reference evidence="6" key="1">
    <citation type="submission" date="2016-10" db="EMBL/GenBank/DDBJ databases">
        <authorList>
            <person name="Varghese N."/>
            <person name="Submissions S."/>
        </authorList>
    </citation>
    <scope>NUCLEOTIDE SEQUENCE [LARGE SCALE GENOMIC DNA]</scope>
    <source>
        <strain evidence="6">CBMB127</strain>
    </source>
</reference>
<dbReference type="PANTHER" id="PTHR30244">
    <property type="entry name" value="TRANSAMINASE"/>
    <property type="match status" value="1"/>
</dbReference>
<dbReference type="OrthoDB" id="9804264at2"/>
<dbReference type="Proteomes" id="UP000198629">
    <property type="component" value="Unassembled WGS sequence"/>
</dbReference>
<evidence type="ECO:0000256" key="1">
    <source>
        <dbReference type="ARBA" id="ARBA00037999"/>
    </source>
</evidence>
<dbReference type="Gene3D" id="3.40.640.10">
    <property type="entry name" value="Type I PLP-dependent aspartate aminotransferase-like (Major domain)"/>
    <property type="match status" value="1"/>
</dbReference>
<protein>
    <submittedName>
        <fullName evidence="5">UDP-4-amino-4,6-dideoxy-N-acetyl-beta-L-altrosamine transaminase</fullName>
    </submittedName>
</protein>
<dbReference type="RefSeq" id="WP_091468396.1">
    <property type="nucleotide sequence ID" value="NZ_FNFX01000001.1"/>
</dbReference>
<dbReference type="CDD" id="cd00616">
    <property type="entry name" value="AHBA_syn"/>
    <property type="match status" value="1"/>
</dbReference>
<accession>A0A1G8Z9X2</accession>
<dbReference type="Gene3D" id="3.90.1150.10">
    <property type="entry name" value="Aspartate Aminotransferase, domain 1"/>
    <property type="match status" value="1"/>
</dbReference>
<gene>
    <name evidence="5" type="ORF">SAMN05192566_0177</name>
</gene>
<dbReference type="NCBIfam" id="TIGR03588">
    <property type="entry name" value="PseC"/>
    <property type="match status" value="1"/>
</dbReference>
<dbReference type="InterPro" id="IPR020026">
    <property type="entry name" value="PseC"/>
</dbReference>
<dbReference type="GO" id="GO:0008483">
    <property type="term" value="F:transaminase activity"/>
    <property type="evidence" value="ECO:0007669"/>
    <property type="project" value="TreeGrafter"/>
</dbReference>
<dbReference type="GO" id="GO:0000271">
    <property type="term" value="P:polysaccharide biosynthetic process"/>
    <property type="evidence" value="ECO:0007669"/>
    <property type="project" value="TreeGrafter"/>
</dbReference>
<comment type="similarity">
    <text evidence="1 4">Belongs to the DegT/DnrJ/EryC1 family.</text>
</comment>
<dbReference type="PIRSF" id="PIRSF000390">
    <property type="entry name" value="PLP_StrS"/>
    <property type="match status" value="1"/>
</dbReference>
<evidence type="ECO:0000256" key="4">
    <source>
        <dbReference type="RuleBase" id="RU004508"/>
    </source>
</evidence>
<dbReference type="Pfam" id="PF01041">
    <property type="entry name" value="DegT_DnrJ_EryC1"/>
    <property type="match status" value="1"/>
</dbReference>
<proteinExistence type="inferred from homology"/>
<name>A0A1G8Z9X2_9PROT</name>
<dbReference type="InterPro" id="IPR015424">
    <property type="entry name" value="PyrdxlP-dep_Trfase"/>
</dbReference>
<evidence type="ECO:0000313" key="6">
    <source>
        <dbReference type="Proteomes" id="UP000198629"/>
    </source>
</evidence>
<keyword evidence="3 4" id="KW-0663">Pyridoxal phosphate</keyword>
<sequence length="385" mass="43328">MIPYGRQSITESDIQAVVDVLRSDYLTQGPVVPAFENHIANYCGAKHAVAVNSATSALHIACLALGVGPGDIVWTTPITFVASANCALYCGADIDFVDIDPDTYNLSIECLTQKLEIAEKQGKLPKVVIPVHLCGQSCDMASIFALSQKYGFKIIEDASHAIGGRYKGEPIGNCKYSDITVFSFHPVKIITTGEGGMALTNQPELANDMQRLRSHGITRNPEEMTHAPDGSWYYQQISLGFNYRMTDIQAALGLSQVQRLDEFVTKRHDIAKQYNLFLENLPVLKPWQHPDSYSALHLYVIRLKLDDLNKTHKEIFEEIRQENIGVNLHYIPVYRQPYYSQLGYNKNDYPEAEKYYREAISIPMYADLSAPLQDQVKEKLKFILK</sequence>
<keyword evidence="6" id="KW-1185">Reference proteome</keyword>
<dbReference type="PANTHER" id="PTHR30244:SF34">
    <property type="entry name" value="DTDP-4-AMINO-4,6-DIDEOXYGALACTOSE TRANSAMINASE"/>
    <property type="match status" value="1"/>
</dbReference>
<dbReference type="STRING" id="492660.SAMN05192566_0177"/>
<evidence type="ECO:0000313" key="5">
    <source>
        <dbReference type="EMBL" id="SDK11858.1"/>
    </source>
</evidence>
<dbReference type="InterPro" id="IPR015422">
    <property type="entry name" value="PyrdxlP-dep_Trfase_small"/>
</dbReference>
<dbReference type="GO" id="GO:0030170">
    <property type="term" value="F:pyridoxal phosphate binding"/>
    <property type="evidence" value="ECO:0007669"/>
    <property type="project" value="TreeGrafter"/>
</dbReference>
<feature type="active site" description="Proton acceptor" evidence="2">
    <location>
        <position position="188"/>
    </location>
</feature>
<feature type="modified residue" description="N6-(pyridoxal phosphate)lysine" evidence="3">
    <location>
        <position position="188"/>
    </location>
</feature>
<dbReference type="EMBL" id="FNFX01000001">
    <property type="protein sequence ID" value="SDK11858.1"/>
    <property type="molecule type" value="Genomic_DNA"/>
</dbReference>
<dbReference type="SUPFAM" id="SSF53383">
    <property type="entry name" value="PLP-dependent transferases"/>
    <property type="match status" value="1"/>
</dbReference>
<dbReference type="InterPro" id="IPR015421">
    <property type="entry name" value="PyrdxlP-dep_Trfase_major"/>
</dbReference>
<organism evidence="5 6">
    <name type="scientific">Methylophilus rhizosphaerae</name>
    <dbReference type="NCBI Taxonomy" id="492660"/>
    <lineage>
        <taxon>Bacteria</taxon>
        <taxon>Pseudomonadati</taxon>
        <taxon>Pseudomonadota</taxon>
        <taxon>Betaproteobacteria</taxon>
        <taxon>Nitrosomonadales</taxon>
        <taxon>Methylophilaceae</taxon>
        <taxon>Methylophilus</taxon>
    </lineage>
</organism>